<dbReference type="PROSITE" id="PS51934">
    <property type="entry name" value="LRAT"/>
    <property type="match status" value="1"/>
</dbReference>
<organism evidence="2 3">
    <name type="scientific">Carassius auratus</name>
    <name type="common">Goldfish</name>
    <dbReference type="NCBI Taxonomy" id="7957"/>
    <lineage>
        <taxon>Eukaryota</taxon>
        <taxon>Metazoa</taxon>
        <taxon>Chordata</taxon>
        <taxon>Craniata</taxon>
        <taxon>Vertebrata</taxon>
        <taxon>Euteleostomi</taxon>
        <taxon>Actinopterygii</taxon>
        <taxon>Neopterygii</taxon>
        <taxon>Teleostei</taxon>
        <taxon>Ostariophysi</taxon>
        <taxon>Cypriniformes</taxon>
        <taxon>Cyprinidae</taxon>
        <taxon>Cyprininae</taxon>
        <taxon>Carassius</taxon>
    </lineage>
</organism>
<dbReference type="Gene3D" id="3.90.1720.10">
    <property type="entry name" value="endopeptidase domain like (from Nostoc punctiforme)"/>
    <property type="match status" value="1"/>
</dbReference>
<dbReference type="OrthoDB" id="8963428at2759"/>
<evidence type="ECO:0000313" key="2">
    <source>
        <dbReference type="Proteomes" id="UP000515129"/>
    </source>
</evidence>
<gene>
    <name evidence="3" type="primary">LOC113066661</name>
</gene>
<dbReference type="Pfam" id="PF04970">
    <property type="entry name" value="LRAT"/>
    <property type="match status" value="1"/>
</dbReference>
<dbReference type="InterPro" id="IPR007053">
    <property type="entry name" value="LRAT_dom"/>
</dbReference>
<feature type="domain" description="LRAT" evidence="1">
    <location>
        <begin position="42"/>
        <end position="169"/>
    </location>
</feature>
<name>A0A6P6MCH6_CARAU</name>
<proteinExistence type="predicted"/>
<evidence type="ECO:0000313" key="3">
    <source>
        <dbReference type="RefSeq" id="XP_026094385.1"/>
    </source>
</evidence>
<dbReference type="Proteomes" id="UP000515129">
    <property type="component" value="Chromosome 50"/>
</dbReference>
<evidence type="ECO:0000259" key="1">
    <source>
        <dbReference type="PROSITE" id="PS51934"/>
    </source>
</evidence>
<dbReference type="AlphaFoldDB" id="A0A6P6MCH6"/>
<keyword evidence="2" id="KW-1185">Reference proteome</keyword>
<reference evidence="3" key="1">
    <citation type="submission" date="2025-08" db="UniProtKB">
        <authorList>
            <consortium name="RefSeq"/>
        </authorList>
    </citation>
    <scope>IDENTIFICATION</scope>
    <source>
        <strain evidence="3">Wakin</strain>
        <tissue evidence="3">Muscle</tissue>
    </source>
</reference>
<dbReference type="RefSeq" id="XP_026094385.1">
    <property type="nucleotide sequence ID" value="XM_026238600.1"/>
</dbReference>
<dbReference type="KEGG" id="caua:113066661"/>
<dbReference type="GeneID" id="113066661"/>
<accession>A0A6P6MCH6</accession>
<sequence>MDFTVMRLAIAQNSDGFRHVLKSSGDNFNLSVLQKGDLILRKSFGPGKKFFHAGIYCGKNEVIQFTCTVPPDQTQISPSSSSSSSCSCSSCQLLTNHQGLVDKISVKKFISGQLFHVYRLNNGPREDLSQRISLAMDDNRDYHLLTNNCLHFALRVLGFSPGPMPESPPQDTGVEISMEETTHLIVVSPRCAPVPVSCVLVPA</sequence>
<protein>
    <submittedName>
        <fullName evidence="3">Uncharacterized protein LOC113066661</fullName>
    </submittedName>
</protein>